<organism evidence="1 2">
    <name type="scientific">Piedraia hortae CBS 480.64</name>
    <dbReference type="NCBI Taxonomy" id="1314780"/>
    <lineage>
        <taxon>Eukaryota</taxon>
        <taxon>Fungi</taxon>
        <taxon>Dikarya</taxon>
        <taxon>Ascomycota</taxon>
        <taxon>Pezizomycotina</taxon>
        <taxon>Dothideomycetes</taxon>
        <taxon>Dothideomycetidae</taxon>
        <taxon>Capnodiales</taxon>
        <taxon>Piedraiaceae</taxon>
        <taxon>Piedraia</taxon>
    </lineage>
</organism>
<dbReference type="EMBL" id="MU005997">
    <property type="protein sequence ID" value="KAF2859168.1"/>
    <property type="molecule type" value="Genomic_DNA"/>
</dbReference>
<dbReference type="Proteomes" id="UP000799421">
    <property type="component" value="Unassembled WGS sequence"/>
</dbReference>
<dbReference type="AlphaFoldDB" id="A0A6A7BXD8"/>
<evidence type="ECO:0000313" key="2">
    <source>
        <dbReference type="Proteomes" id="UP000799421"/>
    </source>
</evidence>
<reference evidence="1" key="1">
    <citation type="journal article" date="2020" name="Stud. Mycol.">
        <title>101 Dothideomycetes genomes: a test case for predicting lifestyles and emergence of pathogens.</title>
        <authorList>
            <person name="Haridas S."/>
            <person name="Albert R."/>
            <person name="Binder M."/>
            <person name="Bloem J."/>
            <person name="Labutti K."/>
            <person name="Salamov A."/>
            <person name="Andreopoulos B."/>
            <person name="Baker S."/>
            <person name="Barry K."/>
            <person name="Bills G."/>
            <person name="Bluhm B."/>
            <person name="Cannon C."/>
            <person name="Castanera R."/>
            <person name="Culley D."/>
            <person name="Daum C."/>
            <person name="Ezra D."/>
            <person name="Gonzalez J."/>
            <person name="Henrissat B."/>
            <person name="Kuo A."/>
            <person name="Liang C."/>
            <person name="Lipzen A."/>
            <person name="Lutzoni F."/>
            <person name="Magnuson J."/>
            <person name="Mondo S."/>
            <person name="Nolan M."/>
            <person name="Ohm R."/>
            <person name="Pangilinan J."/>
            <person name="Park H.-J."/>
            <person name="Ramirez L."/>
            <person name="Alfaro M."/>
            <person name="Sun H."/>
            <person name="Tritt A."/>
            <person name="Yoshinaga Y."/>
            <person name="Zwiers L.-H."/>
            <person name="Turgeon B."/>
            <person name="Goodwin S."/>
            <person name="Spatafora J."/>
            <person name="Crous P."/>
            <person name="Grigoriev I."/>
        </authorList>
    </citation>
    <scope>NUCLEOTIDE SEQUENCE</scope>
    <source>
        <strain evidence="1">CBS 480.64</strain>
    </source>
</reference>
<accession>A0A6A7BXD8</accession>
<gene>
    <name evidence="1" type="ORF">K470DRAFT_259190</name>
</gene>
<name>A0A6A7BXD8_9PEZI</name>
<sequence length="167" mass="18507">MLGPLDFVPVREIDYEAELPQPLGFHKCNELVDDALSVVGEAAELRLHMPGQMAPRASGKVEHAKLGKTCVGNDKRTLVFTEMLWWDVNVITSTLSPKRMEDTQRAEVGFVNACANTTPVATSLLALIVFVMIPLFEQVTFDLCVSWCTACRCIKVLCSTSWSDTRT</sequence>
<keyword evidence="2" id="KW-1185">Reference proteome</keyword>
<proteinExistence type="predicted"/>
<evidence type="ECO:0000313" key="1">
    <source>
        <dbReference type="EMBL" id="KAF2859168.1"/>
    </source>
</evidence>
<protein>
    <submittedName>
        <fullName evidence="1">Uncharacterized protein</fullName>
    </submittedName>
</protein>